<dbReference type="GO" id="GO:0035999">
    <property type="term" value="P:tetrahydrofolate interconversion"/>
    <property type="evidence" value="ECO:0007669"/>
    <property type="project" value="TreeGrafter"/>
</dbReference>
<comment type="catalytic activity">
    <reaction evidence="5">
        <text>(6S)-5-formyl-5,6,7,8-tetrahydrofolate + ATP = (6R)-5,10-methenyltetrahydrofolate + ADP + phosphate</text>
        <dbReference type="Rhea" id="RHEA:10488"/>
        <dbReference type="ChEBI" id="CHEBI:30616"/>
        <dbReference type="ChEBI" id="CHEBI:43474"/>
        <dbReference type="ChEBI" id="CHEBI:57455"/>
        <dbReference type="ChEBI" id="CHEBI:57457"/>
        <dbReference type="ChEBI" id="CHEBI:456216"/>
        <dbReference type="EC" id="6.3.3.2"/>
    </reaction>
</comment>
<dbReference type="EC" id="6.3.3.2" evidence="5"/>
<dbReference type="RefSeq" id="WP_240034428.1">
    <property type="nucleotide sequence ID" value="NZ_JAGYGP010000001.1"/>
</dbReference>
<gene>
    <name evidence="6" type="ORF">C5L23_000581</name>
</gene>
<dbReference type="Pfam" id="PF01812">
    <property type="entry name" value="5-FTHF_cyc-lig"/>
    <property type="match status" value="1"/>
</dbReference>
<keyword evidence="2 4" id="KW-0547">Nucleotide-binding</keyword>
<reference evidence="6 7" key="1">
    <citation type="journal article" date="2019" name="Appl. Microbiol. Biotechnol.">
        <title>Uncovering carbohydrate metabolism through a genotype-phenotype association study of 56 lactic acid bacteria genomes.</title>
        <authorList>
            <person name="Buron-Moles G."/>
            <person name="Chailyan A."/>
            <person name="Dolejs I."/>
            <person name="Forster J."/>
            <person name="Miks M.H."/>
        </authorList>
    </citation>
    <scope>NUCLEOTIDE SEQUENCE [LARGE SCALE GENOMIC DNA]</scope>
    <source>
        <strain evidence="6 7">ATCC 700006</strain>
    </source>
</reference>
<keyword evidence="5" id="KW-0479">Metal-binding</keyword>
<proteinExistence type="inferred from homology"/>
<evidence type="ECO:0000256" key="5">
    <source>
        <dbReference type="RuleBase" id="RU361279"/>
    </source>
</evidence>
<evidence type="ECO:0000256" key="1">
    <source>
        <dbReference type="ARBA" id="ARBA00010638"/>
    </source>
</evidence>
<dbReference type="EMBL" id="PUFI01000014">
    <property type="protein sequence ID" value="TDG68275.1"/>
    <property type="molecule type" value="Genomic_DNA"/>
</dbReference>
<comment type="caution">
    <text evidence="6">The sequence shown here is derived from an EMBL/GenBank/DDBJ whole genome shotgun (WGS) entry which is preliminary data.</text>
</comment>
<dbReference type="PANTHER" id="PTHR23407">
    <property type="entry name" value="ATPASE INHIBITOR/5-FORMYLTETRAHYDROFOLATE CYCLO-LIGASE"/>
    <property type="match status" value="1"/>
</dbReference>
<dbReference type="GO" id="GO:0046872">
    <property type="term" value="F:metal ion binding"/>
    <property type="evidence" value="ECO:0007669"/>
    <property type="project" value="UniProtKB-KW"/>
</dbReference>
<keyword evidence="5" id="KW-0460">Magnesium</keyword>
<dbReference type="InterPro" id="IPR002698">
    <property type="entry name" value="FTHF_cligase"/>
</dbReference>
<dbReference type="InterPro" id="IPR024185">
    <property type="entry name" value="FTHF_cligase-like_sf"/>
</dbReference>
<dbReference type="GO" id="GO:0009396">
    <property type="term" value="P:folic acid-containing compound biosynthetic process"/>
    <property type="evidence" value="ECO:0007669"/>
    <property type="project" value="TreeGrafter"/>
</dbReference>
<dbReference type="PANTHER" id="PTHR23407:SF1">
    <property type="entry name" value="5-FORMYLTETRAHYDROFOLATE CYCLO-LIGASE"/>
    <property type="match status" value="1"/>
</dbReference>
<feature type="binding site" evidence="4">
    <location>
        <position position="59"/>
    </location>
    <ligand>
        <name>substrate</name>
    </ligand>
</feature>
<keyword evidence="3 4" id="KW-0067">ATP-binding</keyword>
<protein>
    <recommendedName>
        <fullName evidence="5">5-formyltetrahydrofolate cyclo-ligase</fullName>
        <ecNumber evidence="5">6.3.3.2</ecNumber>
    </recommendedName>
</protein>
<dbReference type="STRING" id="907931.GCA_000165675_00451"/>
<feature type="binding site" evidence="4">
    <location>
        <position position="54"/>
    </location>
    <ligand>
        <name>substrate</name>
    </ligand>
</feature>
<organism evidence="6 7">
    <name type="scientific">Leuconostoc fallax</name>
    <dbReference type="NCBI Taxonomy" id="1251"/>
    <lineage>
        <taxon>Bacteria</taxon>
        <taxon>Bacillati</taxon>
        <taxon>Bacillota</taxon>
        <taxon>Bacilli</taxon>
        <taxon>Lactobacillales</taxon>
        <taxon>Lactobacillaceae</taxon>
        <taxon>Leuconostoc</taxon>
    </lineage>
</organism>
<comment type="similarity">
    <text evidence="1 5">Belongs to the 5-formyltetrahydrofolate cyclo-ligase family.</text>
</comment>
<name>A0A4R5N8N0_9LACO</name>
<evidence type="ECO:0000256" key="2">
    <source>
        <dbReference type="ARBA" id="ARBA00022741"/>
    </source>
</evidence>
<dbReference type="GO" id="GO:0030272">
    <property type="term" value="F:5-formyltetrahydrofolate cyclo-ligase activity"/>
    <property type="evidence" value="ECO:0007669"/>
    <property type="project" value="UniProtKB-EC"/>
</dbReference>
<comment type="cofactor">
    <cofactor evidence="5">
        <name>Mg(2+)</name>
        <dbReference type="ChEBI" id="CHEBI:18420"/>
    </cofactor>
</comment>
<accession>A0A4R5N8N0</accession>
<dbReference type="Proteomes" id="UP000295681">
    <property type="component" value="Unassembled WGS sequence"/>
</dbReference>
<dbReference type="SUPFAM" id="SSF100950">
    <property type="entry name" value="NagB/RpiA/CoA transferase-like"/>
    <property type="match status" value="1"/>
</dbReference>
<dbReference type="GO" id="GO:0005524">
    <property type="term" value="F:ATP binding"/>
    <property type="evidence" value="ECO:0007669"/>
    <property type="project" value="UniProtKB-KW"/>
</dbReference>
<dbReference type="AlphaFoldDB" id="A0A4R5N8N0"/>
<dbReference type="PIRSF" id="PIRSF006806">
    <property type="entry name" value="FTHF_cligase"/>
    <property type="match status" value="1"/>
</dbReference>
<dbReference type="InterPro" id="IPR037171">
    <property type="entry name" value="NagB/RpiA_transferase-like"/>
</dbReference>
<dbReference type="NCBIfam" id="TIGR02727">
    <property type="entry name" value="MTHFS_bact"/>
    <property type="match status" value="1"/>
</dbReference>
<feature type="binding site" evidence="4">
    <location>
        <begin position="134"/>
        <end position="142"/>
    </location>
    <ligand>
        <name>ATP</name>
        <dbReference type="ChEBI" id="CHEBI:30616"/>
    </ligand>
</feature>
<evidence type="ECO:0000313" key="7">
    <source>
        <dbReference type="Proteomes" id="UP000295681"/>
    </source>
</evidence>
<evidence type="ECO:0000256" key="4">
    <source>
        <dbReference type="PIRSR" id="PIRSR006806-1"/>
    </source>
</evidence>
<evidence type="ECO:0000256" key="3">
    <source>
        <dbReference type="ARBA" id="ARBA00022840"/>
    </source>
</evidence>
<sequence>MSEKMDKSQLRDIQKQKMKAVVGHQQHHQEEALLQEKLFHSDYWQNAKTVAVTLSLPWEVNTQAIITRAWYDNKSVVVPKILNHNMHFVPLTMDTKLKKGQLAISEPEQADAVAINTIDLVIVPGLAFDQRGARLGQGAGYYDRFLSQYTGHTIAIATSELFVDHVPTESHDQFVQYVITKENNA</sequence>
<feature type="binding site" evidence="4">
    <location>
        <begin position="7"/>
        <end position="11"/>
    </location>
    <ligand>
        <name>ATP</name>
        <dbReference type="ChEBI" id="CHEBI:30616"/>
    </ligand>
</feature>
<evidence type="ECO:0000313" key="6">
    <source>
        <dbReference type="EMBL" id="TDG68275.1"/>
    </source>
</evidence>
<keyword evidence="7" id="KW-1185">Reference proteome</keyword>
<dbReference type="Gene3D" id="3.40.50.10420">
    <property type="entry name" value="NagB/RpiA/CoA transferase-like"/>
    <property type="match status" value="1"/>
</dbReference>